<accession>A0AB39RUZ1</accession>
<dbReference type="EMBL" id="CP163440">
    <property type="protein sequence ID" value="XDQ60012.1"/>
    <property type="molecule type" value="Genomic_DNA"/>
</dbReference>
<keyword evidence="1" id="KW-0812">Transmembrane</keyword>
<evidence type="ECO:0000256" key="1">
    <source>
        <dbReference type="SAM" id="Phobius"/>
    </source>
</evidence>
<organism evidence="2">
    <name type="scientific">Streptomyces sp. R35</name>
    <dbReference type="NCBI Taxonomy" id="3238630"/>
    <lineage>
        <taxon>Bacteria</taxon>
        <taxon>Bacillati</taxon>
        <taxon>Actinomycetota</taxon>
        <taxon>Actinomycetes</taxon>
        <taxon>Kitasatosporales</taxon>
        <taxon>Streptomycetaceae</taxon>
        <taxon>Streptomyces</taxon>
    </lineage>
</organism>
<feature type="transmembrane region" description="Helical" evidence="1">
    <location>
        <begin position="154"/>
        <end position="176"/>
    </location>
</feature>
<name>A0AB39RUZ1_9ACTN</name>
<dbReference type="Gene3D" id="3.30.310.50">
    <property type="entry name" value="Alpha-D-phosphohexomutase, C-terminal domain"/>
    <property type="match status" value="1"/>
</dbReference>
<reference evidence="2" key="1">
    <citation type="submission" date="2024-07" db="EMBL/GenBank/DDBJ databases">
        <authorList>
            <person name="Yu S.T."/>
        </authorList>
    </citation>
    <scope>NUCLEOTIDE SEQUENCE</scope>
    <source>
        <strain evidence="2">R35</strain>
    </source>
</reference>
<evidence type="ECO:0000313" key="2">
    <source>
        <dbReference type="EMBL" id="XDQ60012.1"/>
    </source>
</evidence>
<proteinExistence type="predicted"/>
<dbReference type="AlphaFoldDB" id="A0AB39RUZ1"/>
<keyword evidence="1" id="KW-1133">Transmembrane helix</keyword>
<protein>
    <submittedName>
        <fullName evidence="2">DUF2218 domain-containing protein</fullName>
    </submittedName>
</protein>
<sequence>MLTAEARVETDRPSRYLVQLCKHFDNKGRHLGHRPRGHNGEDAQALQETRAVAAQAQVEWSETRGSVRLPWGRCELRAEPGALTAHVEAVDEENLRRLQDLVTGHVERFGRREELTVAWEEPEAAMEPADDNAAGAAPATRGEVVRRGRRARTAALVAVGVLAVAVHLGLGGVLLANWRWTGWAVGVVLAVVLLKVTVLTGLGRFVVRRNRISRAR</sequence>
<keyword evidence="1" id="KW-0472">Membrane</keyword>
<feature type="transmembrane region" description="Helical" evidence="1">
    <location>
        <begin position="182"/>
        <end position="207"/>
    </location>
</feature>
<gene>
    <name evidence="2" type="ORF">AB5J50_04170</name>
</gene>
<dbReference type="RefSeq" id="WP_369254978.1">
    <property type="nucleotide sequence ID" value="NZ_CP163440.1"/>
</dbReference>
<dbReference type="Pfam" id="PF09981">
    <property type="entry name" value="DUF2218"/>
    <property type="match status" value="1"/>
</dbReference>
<dbReference type="InterPro" id="IPR014543">
    <property type="entry name" value="UCP028291"/>
</dbReference>